<dbReference type="EMBL" id="KB097579">
    <property type="protein sequence ID" value="ESN93915.1"/>
    <property type="molecule type" value="Genomic_DNA"/>
</dbReference>
<sequence length="252" mass="28968">MGKDNYCSDEDDGEDENESFKNIGEAVFENIGEVVSDKDTETFDMKFEYFLDLTANNSPVFINNNDSINIYNNSDFNATLTNELTFDDDLDKTLVFVYLDDDISDGFIADEDEFFIAASLIDRNYVNDESNIVHQSYPSVKYRKHDKNATQSNIAFDTNKINRFPISNIQQPYSISRMSLYTRLTDASRTSWISRYGLPGKQALNYIQKLRGLRGYNTSVRSMIFRRLHTGDRSNCKLSAVKNAMARRTQNN</sequence>
<dbReference type="EMBL" id="AMQM01007158">
    <property type="status" value="NOT_ANNOTATED_CDS"/>
    <property type="molecule type" value="Genomic_DNA"/>
</dbReference>
<evidence type="ECO:0000313" key="3">
    <source>
        <dbReference type="Proteomes" id="UP000015101"/>
    </source>
</evidence>
<dbReference type="AlphaFoldDB" id="T1FFQ9"/>
<name>T1FFQ9_HELRO</name>
<dbReference type="RefSeq" id="XP_009027892.1">
    <property type="nucleotide sequence ID" value="XM_009029644.1"/>
</dbReference>
<protein>
    <submittedName>
        <fullName evidence="1 2">Uncharacterized protein</fullName>
    </submittedName>
</protein>
<dbReference type="EnsemblMetazoa" id="HelroT180322">
    <property type="protein sequence ID" value="HelroP180322"/>
    <property type="gene ID" value="HelroG180322"/>
</dbReference>
<dbReference type="GeneID" id="20207658"/>
<evidence type="ECO:0000313" key="1">
    <source>
        <dbReference type="EMBL" id="ESN93915.1"/>
    </source>
</evidence>
<organism evidence="2 3">
    <name type="scientific">Helobdella robusta</name>
    <name type="common">Californian leech</name>
    <dbReference type="NCBI Taxonomy" id="6412"/>
    <lineage>
        <taxon>Eukaryota</taxon>
        <taxon>Metazoa</taxon>
        <taxon>Spiralia</taxon>
        <taxon>Lophotrochozoa</taxon>
        <taxon>Annelida</taxon>
        <taxon>Clitellata</taxon>
        <taxon>Hirudinea</taxon>
        <taxon>Rhynchobdellida</taxon>
        <taxon>Glossiphoniidae</taxon>
        <taxon>Helobdella</taxon>
    </lineage>
</organism>
<keyword evidence="3" id="KW-1185">Reference proteome</keyword>
<dbReference type="Proteomes" id="UP000015101">
    <property type="component" value="Unassembled WGS sequence"/>
</dbReference>
<gene>
    <name evidence="2" type="primary">20207658</name>
    <name evidence="1" type="ORF">HELRODRAFT_180322</name>
</gene>
<reference evidence="1 3" key="2">
    <citation type="journal article" date="2013" name="Nature">
        <title>Insights into bilaterian evolution from three spiralian genomes.</title>
        <authorList>
            <person name="Simakov O."/>
            <person name="Marletaz F."/>
            <person name="Cho S.J."/>
            <person name="Edsinger-Gonzales E."/>
            <person name="Havlak P."/>
            <person name="Hellsten U."/>
            <person name="Kuo D.H."/>
            <person name="Larsson T."/>
            <person name="Lv J."/>
            <person name="Arendt D."/>
            <person name="Savage R."/>
            <person name="Osoegawa K."/>
            <person name="de Jong P."/>
            <person name="Grimwood J."/>
            <person name="Chapman J.A."/>
            <person name="Shapiro H."/>
            <person name="Aerts A."/>
            <person name="Otillar R.P."/>
            <person name="Terry A.Y."/>
            <person name="Boore J.L."/>
            <person name="Grigoriev I.V."/>
            <person name="Lindberg D.R."/>
            <person name="Seaver E.C."/>
            <person name="Weisblat D.A."/>
            <person name="Putnam N.H."/>
            <person name="Rokhsar D.S."/>
        </authorList>
    </citation>
    <scope>NUCLEOTIDE SEQUENCE</scope>
</reference>
<dbReference type="InParanoid" id="T1FFQ9"/>
<reference evidence="3" key="1">
    <citation type="submission" date="2012-12" db="EMBL/GenBank/DDBJ databases">
        <authorList>
            <person name="Hellsten U."/>
            <person name="Grimwood J."/>
            <person name="Chapman J.A."/>
            <person name="Shapiro H."/>
            <person name="Aerts A."/>
            <person name="Otillar R.P."/>
            <person name="Terry A.Y."/>
            <person name="Boore J.L."/>
            <person name="Simakov O."/>
            <person name="Marletaz F."/>
            <person name="Cho S.-J."/>
            <person name="Edsinger-Gonzales E."/>
            <person name="Havlak P."/>
            <person name="Kuo D.-H."/>
            <person name="Larsson T."/>
            <person name="Lv J."/>
            <person name="Arendt D."/>
            <person name="Savage R."/>
            <person name="Osoegawa K."/>
            <person name="de Jong P."/>
            <person name="Lindberg D.R."/>
            <person name="Seaver E.C."/>
            <person name="Weisblat D.A."/>
            <person name="Putnam N.H."/>
            <person name="Grigoriev I.V."/>
            <person name="Rokhsar D.S."/>
        </authorList>
    </citation>
    <scope>NUCLEOTIDE SEQUENCE</scope>
</reference>
<evidence type="ECO:0000313" key="2">
    <source>
        <dbReference type="EnsemblMetazoa" id="HelroP180322"/>
    </source>
</evidence>
<dbReference type="HOGENOM" id="CLU_1103793_0_0_1"/>
<proteinExistence type="predicted"/>
<dbReference type="KEGG" id="hro:HELRODRAFT_180322"/>
<reference evidence="2" key="3">
    <citation type="submission" date="2015-06" db="UniProtKB">
        <authorList>
            <consortium name="EnsemblMetazoa"/>
        </authorList>
    </citation>
    <scope>IDENTIFICATION</scope>
</reference>
<dbReference type="CTD" id="20207658"/>
<accession>T1FFQ9</accession>